<dbReference type="EMBL" id="DQTV01000015">
    <property type="protein sequence ID" value="HIP56595.1"/>
    <property type="molecule type" value="Genomic_DNA"/>
</dbReference>
<name>A0A832YRW3_9CREN</name>
<protein>
    <recommendedName>
        <fullName evidence="4">KEOPS complex Pcc1-like subunit</fullName>
    </recommendedName>
</protein>
<dbReference type="Gene3D" id="3.30.310.50">
    <property type="entry name" value="Alpha-D-phosphohexomutase, C-terminal domain"/>
    <property type="match status" value="1"/>
</dbReference>
<evidence type="ECO:0000313" key="3">
    <source>
        <dbReference type="Proteomes" id="UP000605805"/>
    </source>
</evidence>
<dbReference type="Proteomes" id="UP000605805">
    <property type="component" value="Unassembled WGS sequence"/>
</dbReference>
<organism evidence="2 3">
    <name type="scientific">Ignisphaera aggregans</name>
    <dbReference type="NCBI Taxonomy" id="334771"/>
    <lineage>
        <taxon>Archaea</taxon>
        <taxon>Thermoproteota</taxon>
        <taxon>Thermoprotei</taxon>
        <taxon>Desulfurococcales</taxon>
        <taxon>Desulfurococcaceae</taxon>
        <taxon>Ignisphaera</taxon>
    </lineage>
</organism>
<comment type="caution">
    <text evidence="2">The sequence shown here is derived from an EMBL/GenBank/DDBJ whole genome shotgun (WGS) entry which is preliminary data.</text>
</comment>
<dbReference type="NCBIfam" id="NF011470">
    <property type="entry name" value="PRK14887.1"/>
    <property type="match status" value="1"/>
</dbReference>
<dbReference type="AlphaFoldDB" id="A0A832YRW3"/>
<dbReference type="InterPro" id="IPR015419">
    <property type="entry name" value="CTAG/Pcc1"/>
</dbReference>
<evidence type="ECO:0000313" key="2">
    <source>
        <dbReference type="EMBL" id="HIP56595.1"/>
    </source>
</evidence>
<evidence type="ECO:0000256" key="1">
    <source>
        <dbReference type="ARBA" id="ARBA00007073"/>
    </source>
</evidence>
<evidence type="ECO:0008006" key="4">
    <source>
        <dbReference type="Google" id="ProtNLM"/>
    </source>
</evidence>
<gene>
    <name evidence="2" type="ORF">EYH02_00780</name>
</gene>
<reference evidence="2" key="1">
    <citation type="journal article" date="2020" name="ISME J.">
        <title>Gammaproteobacteria mediating utilization of methyl-, sulfur- and petroleum organic compounds in deep ocean hydrothermal plumes.</title>
        <authorList>
            <person name="Zhou Z."/>
            <person name="Liu Y."/>
            <person name="Pan J."/>
            <person name="Cron B.R."/>
            <person name="Toner B.M."/>
            <person name="Anantharaman K."/>
            <person name="Breier J.A."/>
            <person name="Dick G.J."/>
            <person name="Li M."/>
        </authorList>
    </citation>
    <scope>NUCLEOTIDE SEQUENCE</scope>
    <source>
        <strain evidence="2">SZUA-1435</strain>
    </source>
</reference>
<dbReference type="Pfam" id="PF09341">
    <property type="entry name" value="Pcc1"/>
    <property type="match status" value="1"/>
</dbReference>
<sequence>MRSEDGKYWARLVICPVDNEERLIVQALEQSLIAEAKSPTDVERIRVDVRGLNACTQITFSTDTLSHLRAVINSFLYLIHSAVKSIELALRKTDQYRD</sequence>
<comment type="similarity">
    <text evidence="1">Belongs to the CTAG/PCC1 family.</text>
</comment>
<accession>A0A832YRW3</accession>
<proteinExistence type="inferred from homology"/>